<comment type="similarity">
    <text evidence="2">Belongs to the SUA5 family.</text>
</comment>
<dbReference type="GO" id="GO:0003725">
    <property type="term" value="F:double-stranded RNA binding"/>
    <property type="evidence" value="ECO:0007669"/>
    <property type="project" value="InterPro"/>
</dbReference>
<dbReference type="PATRIC" id="fig|1618986.3.peg.238"/>
<protein>
    <recommendedName>
        <fullName evidence="10">L-threonylcarbamoyladenylate synthase</fullName>
        <ecNumber evidence="3">2.7.7.87</ecNumber>
    </recommendedName>
    <alternativeName>
        <fullName evidence="10">L-threonylcarbamoyladenylate synthase</fullName>
    </alternativeName>
</protein>
<organism evidence="13 14">
    <name type="scientific">Candidatus Uhrbacteria bacterium GW2011_GWC2_53_7</name>
    <dbReference type="NCBI Taxonomy" id="1618986"/>
    <lineage>
        <taxon>Bacteria</taxon>
        <taxon>Candidatus Uhriibacteriota</taxon>
    </lineage>
</organism>
<keyword evidence="7" id="KW-0548">Nucleotidyltransferase</keyword>
<comment type="caution">
    <text evidence="13">The sequence shown here is derived from an EMBL/GenBank/DDBJ whole genome shotgun (WGS) entry which is preliminary data.</text>
</comment>
<evidence type="ECO:0000256" key="9">
    <source>
        <dbReference type="ARBA" id="ARBA00022840"/>
    </source>
</evidence>
<reference evidence="13 14" key="1">
    <citation type="journal article" date="2015" name="Nature">
        <title>rRNA introns, odd ribosomes, and small enigmatic genomes across a large radiation of phyla.</title>
        <authorList>
            <person name="Brown C.T."/>
            <person name="Hug L.A."/>
            <person name="Thomas B.C."/>
            <person name="Sharon I."/>
            <person name="Castelle C.J."/>
            <person name="Singh A."/>
            <person name="Wilkins M.J."/>
            <person name="Williams K.H."/>
            <person name="Banfield J.F."/>
        </authorList>
    </citation>
    <scope>NUCLEOTIDE SEQUENCE [LARGE SCALE GENOMIC DNA]</scope>
</reference>
<dbReference type="Pfam" id="PF01300">
    <property type="entry name" value="Sua5_yciO_yrdC"/>
    <property type="match status" value="1"/>
</dbReference>
<evidence type="ECO:0000256" key="7">
    <source>
        <dbReference type="ARBA" id="ARBA00022695"/>
    </source>
</evidence>
<dbReference type="InterPro" id="IPR050156">
    <property type="entry name" value="TC-AMP_synthase_SUA5"/>
</dbReference>
<dbReference type="GO" id="GO:0005524">
    <property type="term" value="F:ATP binding"/>
    <property type="evidence" value="ECO:0007669"/>
    <property type="project" value="UniProtKB-KW"/>
</dbReference>
<evidence type="ECO:0000256" key="6">
    <source>
        <dbReference type="ARBA" id="ARBA00022694"/>
    </source>
</evidence>
<dbReference type="EC" id="2.7.7.87" evidence="3"/>
<gene>
    <name evidence="13" type="ORF">UY82_C0019G0010</name>
</gene>
<dbReference type="EMBL" id="LCRN01000019">
    <property type="protein sequence ID" value="KKW36576.1"/>
    <property type="molecule type" value="Genomic_DNA"/>
</dbReference>
<evidence type="ECO:0000259" key="12">
    <source>
        <dbReference type="PROSITE" id="PS51163"/>
    </source>
</evidence>
<dbReference type="PANTHER" id="PTHR17490:SF16">
    <property type="entry name" value="THREONYLCARBAMOYL-AMP SYNTHASE"/>
    <property type="match status" value="1"/>
</dbReference>
<proteinExistence type="inferred from homology"/>
<keyword evidence="8" id="KW-0547">Nucleotide-binding</keyword>
<evidence type="ECO:0000256" key="4">
    <source>
        <dbReference type="ARBA" id="ARBA00022490"/>
    </source>
</evidence>
<dbReference type="GO" id="GO:0006450">
    <property type="term" value="P:regulation of translational fidelity"/>
    <property type="evidence" value="ECO:0007669"/>
    <property type="project" value="TreeGrafter"/>
</dbReference>
<evidence type="ECO:0000256" key="2">
    <source>
        <dbReference type="ARBA" id="ARBA00007663"/>
    </source>
</evidence>
<keyword evidence="5" id="KW-0808">Transferase</keyword>
<comment type="subcellular location">
    <subcellularLocation>
        <location evidence="1">Cytoplasm</location>
    </subcellularLocation>
</comment>
<keyword evidence="9" id="KW-0067">ATP-binding</keyword>
<evidence type="ECO:0000256" key="8">
    <source>
        <dbReference type="ARBA" id="ARBA00022741"/>
    </source>
</evidence>
<keyword evidence="6" id="KW-0819">tRNA processing</keyword>
<dbReference type="PROSITE" id="PS51163">
    <property type="entry name" value="YRDC"/>
    <property type="match status" value="1"/>
</dbReference>
<comment type="catalytic activity">
    <reaction evidence="11">
        <text>L-threonine + hydrogencarbonate + ATP = L-threonylcarbamoyladenylate + diphosphate + H2O</text>
        <dbReference type="Rhea" id="RHEA:36407"/>
        <dbReference type="ChEBI" id="CHEBI:15377"/>
        <dbReference type="ChEBI" id="CHEBI:17544"/>
        <dbReference type="ChEBI" id="CHEBI:30616"/>
        <dbReference type="ChEBI" id="CHEBI:33019"/>
        <dbReference type="ChEBI" id="CHEBI:57926"/>
        <dbReference type="ChEBI" id="CHEBI:73682"/>
        <dbReference type="EC" id="2.7.7.87"/>
    </reaction>
</comment>
<dbReference type="InterPro" id="IPR006070">
    <property type="entry name" value="Sua5-like_dom"/>
</dbReference>
<evidence type="ECO:0000256" key="11">
    <source>
        <dbReference type="ARBA" id="ARBA00048366"/>
    </source>
</evidence>
<keyword evidence="4" id="KW-0963">Cytoplasm</keyword>
<dbReference type="PANTHER" id="PTHR17490">
    <property type="entry name" value="SUA5"/>
    <property type="match status" value="1"/>
</dbReference>
<dbReference type="GO" id="GO:0061710">
    <property type="term" value="F:L-threonylcarbamoyladenylate synthase"/>
    <property type="evidence" value="ECO:0007669"/>
    <property type="project" value="UniProtKB-EC"/>
</dbReference>
<evidence type="ECO:0000313" key="14">
    <source>
        <dbReference type="Proteomes" id="UP000033865"/>
    </source>
</evidence>
<evidence type="ECO:0000313" key="13">
    <source>
        <dbReference type="EMBL" id="KKW36576.1"/>
    </source>
</evidence>
<evidence type="ECO:0000256" key="1">
    <source>
        <dbReference type="ARBA" id="ARBA00004496"/>
    </source>
</evidence>
<evidence type="ECO:0000256" key="5">
    <source>
        <dbReference type="ARBA" id="ARBA00022679"/>
    </source>
</evidence>
<dbReference type="AlphaFoldDB" id="A0A0G1Y030"/>
<dbReference type="GO" id="GO:0005737">
    <property type="term" value="C:cytoplasm"/>
    <property type="evidence" value="ECO:0007669"/>
    <property type="project" value="UniProtKB-SubCell"/>
</dbReference>
<dbReference type="GO" id="GO:0008033">
    <property type="term" value="P:tRNA processing"/>
    <property type="evidence" value="ECO:0007669"/>
    <property type="project" value="UniProtKB-KW"/>
</dbReference>
<name>A0A0G1Y030_9BACT</name>
<dbReference type="SUPFAM" id="SSF55821">
    <property type="entry name" value="YrdC/RibB"/>
    <property type="match status" value="1"/>
</dbReference>
<accession>A0A0G1Y030</accession>
<dbReference type="Proteomes" id="UP000033865">
    <property type="component" value="Unassembled WGS sequence"/>
</dbReference>
<feature type="domain" description="YrdC-like" evidence="12">
    <location>
        <begin position="6"/>
        <end position="189"/>
    </location>
</feature>
<evidence type="ECO:0000256" key="3">
    <source>
        <dbReference type="ARBA" id="ARBA00012584"/>
    </source>
</evidence>
<sequence>MKRISKESIKEAIEALRHGGVVVFPTETSYGLSADATNARAVARVARLKGRPSEKTFPLIVSSTAMADRYAHLRCLGHRLAKKFWPGPLTLVVEARKNVGLARGIVARDGTVALRVSSNETARALARGLGRPIVSTSANRAGEPPAYDALDVTLKADFILDDGRLPRRKPSTIVHVVQGKIEVLRQGSVDPKA</sequence>
<dbReference type="GO" id="GO:0000049">
    <property type="term" value="F:tRNA binding"/>
    <property type="evidence" value="ECO:0007669"/>
    <property type="project" value="TreeGrafter"/>
</dbReference>
<evidence type="ECO:0000256" key="10">
    <source>
        <dbReference type="ARBA" id="ARBA00029774"/>
    </source>
</evidence>
<dbReference type="InterPro" id="IPR017945">
    <property type="entry name" value="DHBP_synth_RibB-like_a/b_dom"/>
</dbReference>
<dbReference type="NCBIfam" id="TIGR00057">
    <property type="entry name" value="L-threonylcarbamoyladenylate synthase"/>
    <property type="match status" value="1"/>
</dbReference>
<dbReference type="Gene3D" id="3.90.870.10">
    <property type="entry name" value="DHBP synthase"/>
    <property type="match status" value="1"/>
</dbReference>